<evidence type="ECO:0000256" key="3">
    <source>
        <dbReference type="ARBA" id="ARBA00023242"/>
    </source>
</evidence>
<reference evidence="5" key="1">
    <citation type="journal article" date="2020" name="Stud. Mycol.">
        <title>101 Dothideomycetes genomes: a test case for predicting lifestyles and emergence of pathogens.</title>
        <authorList>
            <person name="Haridas S."/>
            <person name="Albert R."/>
            <person name="Binder M."/>
            <person name="Bloem J."/>
            <person name="Labutti K."/>
            <person name="Salamov A."/>
            <person name="Andreopoulos B."/>
            <person name="Baker S."/>
            <person name="Barry K."/>
            <person name="Bills G."/>
            <person name="Bluhm B."/>
            <person name="Cannon C."/>
            <person name="Castanera R."/>
            <person name="Culley D."/>
            <person name="Daum C."/>
            <person name="Ezra D."/>
            <person name="Gonzalez J."/>
            <person name="Henrissat B."/>
            <person name="Kuo A."/>
            <person name="Liang C."/>
            <person name="Lipzen A."/>
            <person name="Lutzoni F."/>
            <person name="Magnuson J."/>
            <person name="Mondo S."/>
            <person name="Nolan M."/>
            <person name="Ohm R."/>
            <person name="Pangilinan J."/>
            <person name="Park H.-J."/>
            <person name="Ramirez L."/>
            <person name="Alfaro M."/>
            <person name="Sun H."/>
            <person name="Tritt A."/>
            <person name="Yoshinaga Y."/>
            <person name="Zwiers L.-H."/>
            <person name="Turgeon B."/>
            <person name="Goodwin S."/>
            <person name="Spatafora J."/>
            <person name="Crous P."/>
            <person name="Grigoriev I."/>
        </authorList>
    </citation>
    <scope>NUCLEOTIDE SEQUENCE</scope>
    <source>
        <strain evidence="5">CBS 113389</strain>
    </source>
</reference>
<gene>
    <name evidence="5" type="ORF">BDY17DRAFT_350655</name>
</gene>
<feature type="compositionally biased region" description="Low complexity" evidence="4">
    <location>
        <begin position="10"/>
        <end position="21"/>
    </location>
</feature>
<feature type="compositionally biased region" description="Basic and acidic residues" evidence="4">
    <location>
        <begin position="241"/>
        <end position="251"/>
    </location>
</feature>
<dbReference type="Pfam" id="PF04097">
    <property type="entry name" value="Nic96"/>
    <property type="match status" value="1"/>
</dbReference>
<dbReference type="PANTHER" id="PTHR11225">
    <property type="entry name" value="NUCLEAR PORE COMPLEX PROTEIN NUP93 NUCLEOPORIN NUP93 DEAD EYE PROTEIN"/>
    <property type="match status" value="1"/>
</dbReference>
<proteinExistence type="inferred from homology"/>
<feature type="region of interest" description="Disordered" evidence="4">
    <location>
        <begin position="217"/>
        <end position="252"/>
    </location>
</feature>
<keyword evidence="3" id="KW-0539">Nucleus</keyword>
<dbReference type="GO" id="GO:0017056">
    <property type="term" value="F:structural constituent of nuclear pore"/>
    <property type="evidence" value="ECO:0007669"/>
    <property type="project" value="InterPro"/>
</dbReference>
<evidence type="ECO:0000256" key="1">
    <source>
        <dbReference type="ARBA" id="ARBA00004259"/>
    </source>
</evidence>
<feature type="compositionally biased region" description="Polar residues" evidence="4">
    <location>
        <begin position="22"/>
        <end position="42"/>
    </location>
</feature>
<organism evidence="5 6">
    <name type="scientific">Neohortaea acidophila</name>
    <dbReference type="NCBI Taxonomy" id="245834"/>
    <lineage>
        <taxon>Eukaryota</taxon>
        <taxon>Fungi</taxon>
        <taxon>Dikarya</taxon>
        <taxon>Ascomycota</taxon>
        <taxon>Pezizomycotina</taxon>
        <taxon>Dothideomycetes</taxon>
        <taxon>Dothideomycetidae</taxon>
        <taxon>Mycosphaerellales</taxon>
        <taxon>Teratosphaeriaceae</taxon>
        <taxon>Neohortaea</taxon>
    </lineage>
</organism>
<evidence type="ECO:0000313" key="6">
    <source>
        <dbReference type="Proteomes" id="UP000799767"/>
    </source>
</evidence>
<comment type="subcellular location">
    <subcellularLocation>
        <location evidence="1">Nucleus envelope</location>
    </subcellularLocation>
</comment>
<dbReference type="PANTHER" id="PTHR11225:SF4">
    <property type="entry name" value="NUCLEAR PORE COMPLEX PROTEIN NUP93"/>
    <property type="match status" value="1"/>
</dbReference>
<comment type="similarity">
    <text evidence="2">Belongs to the nucleoporin interacting component (NIC) family.</text>
</comment>
<dbReference type="GO" id="GO:0006606">
    <property type="term" value="P:protein import into nucleus"/>
    <property type="evidence" value="ECO:0007669"/>
    <property type="project" value="TreeGrafter"/>
</dbReference>
<dbReference type="InterPro" id="IPR007231">
    <property type="entry name" value="Nucleoporin_int_Nup93/Nic96"/>
</dbReference>
<dbReference type="OrthoDB" id="203824at2759"/>
<evidence type="ECO:0000256" key="2">
    <source>
        <dbReference type="ARBA" id="ARBA00010186"/>
    </source>
</evidence>
<name>A0A6A6Q6W7_9PEZI</name>
<feature type="region of interest" description="Disordered" evidence="4">
    <location>
        <begin position="1"/>
        <end position="42"/>
    </location>
</feature>
<dbReference type="GO" id="GO:0005643">
    <property type="term" value="C:nuclear pore"/>
    <property type="evidence" value="ECO:0007669"/>
    <property type="project" value="InterPro"/>
</dbReference>
<dbReference type="GO" id="GO:0016973">
    <property type="term" value="P:poly(A)+ mRNA export from nucleus"/>
    <property type="evidence" value="ECO:0007669"/>
    <property type="project" value="TreeGrafter"/>
</dbReference>
<sequence length="1014" mass="112385">MASLFAPKDTTTASAAPNTSSIFGTSTAAQQPNDNGSLFKSGVISTNDQPIPLLDPNAPPAQPAYFDALLQRGKKRQTGESLNAFGELPQLQLGLQDISRKVRNLGQGGPSAGLARGADARAHYLLSASGVNTGQALRDLDDLAGSTAAARPDAATTLSYPSGVKDTLAQKYRSDFEKMVDSHVLKAQDEFNAMVEERLHGVNWDAHRQRIYEHFGLKKPQPGEDGAASTNGARSAFGRSSRRERYGESGNEKTFGLASLSRSIIGTPGPRGMRASVFNDVAEKMPVDGMRPAPEDRVLRGKQENYASRVKELNVMRLQEKVFPVLQRFSEVESEPSNEDTTMLVHALKALIRITGEDASVENASDPNAVKERQYAAIYLDDNLNSDGATRMRKRIIGGSRKFLEELFYSQIESTVTRNPKEANIGGVPTAIAKVKGYVRVRAVRKELGPDLELLQEVKGDYCWPVLFYLLRSGLYQEALEYVDENASAFRQIDRAFTRYLRAYVTNEDHKLPPDMQTQINNEYSQRSRLAPEDSIDPYRMMCYKVVGRCELQKRNLEGITNDMMDWIWLQFALAREYNRIDDFAHEAFGLDELRQSIKEIGERYFGPGSDVANAPTTFFFMQILAGMFEKAVADLYPHNYVSATHFAIALDFYGLLRVSGAGNSEDLLTLTTRQQPQIAFGSMVGLYTRDFRTADATAAVDYLCLICLNSDLGGELGVSQRDICHQALTEVVLETREFAQLLGDIRSDGTRIKGEIEKRLKLIGLGDEREFLKHITLVAARTAEDQSRVTDAALLFHLAEDYEKVMQVVMDALSLALTTELGEQAAKLTPLKPRTQEQEQPNSSLSLTSIDDPIELARDMYALYESQQMYYHKIKSDVRDSCKILLQLASARSALEQGNWPKVIDDVTESGILPTEVNGNMTAIRQTAQAFNGFPTAVSRTVGYVMLWTVLACSSNVERLRAAEFETGAQQDTIARCGHTSRDVMVFAGLIRFKLPGRVWDALARVGGNAGVY</sequence>
<evidence type="ECO:0000313" key="5">
    <source>
        <dbReference type="EMBL" id="KAF2487821.1"/>
    </source>
</evidence>
<dbReference type="GeneID" id="54479192"/>
<evidence type="ECO:0000256" key="4">
    <source>
        <dbReference type="SAM" id="MobiDB-lite"/>
    </source>
</evidence>
<dbReference type="Proteomes" id="UP000799767">
    <property type="component" value="Unassembled WGS sequence"/>
</dbReference>
<protein>
    <submittedName>
        <fullName evidence="5">Nup93/Nic96-domain-containing protein</fullName>
    </submittedName>
</protein>
<dbReference type="EMBL" id="MU001631">
    <property type="protein sequence ID" value="KAF2487821.1"/>
    <property type="molecule type" value="Genomic_DNA"/>
</dbReference>
<keyword evidence="6" id="KW-1185">Reference proteome</keyword>
<dbReference type="AlphaFoldDB" id="A0A6A6Q6W7"/>
<accession>A0A6A6Q6W7</accession>
<dbReference type="RefSeq" id="XP_033594390.1">
    <property type="nucleotide sequence ID" value="XM_033738190.1"/>
</dbReference>